<evidence type="ECO:0000313" key="3">
    <source>
        <dbReference type="Proteomes" id="UP000053447"/>
    </source>
</evidence>
<dbReference type="SUPFAM" id="SSF49354">
    <property type="entry name" value="PapD-like"/>
    <property type="match status" value="1"/>
</dbReference>
<dbReference type="GeneID" id="28941506"/>
<accession>A0A0W4ZGI9</accession>
<dbReference type="InterPro" id="IPR013783">
    <property type="entry name" value="Ig-like_fold"/>
</dbReference>
<reference evidence="3" key="1">
    <citation type="journal article" date="2016" name="Nat. Commun.">
        <title>Genome analysis of three Pneumocystis species reveals adaptation mechanisms to life exclusively in mammalian hosts.</title>
        <authorList>
            <person name="Ma L."/>
            <person name="Chen Z."/>
            <person name="Huang D.W."/>
            <person name="Kutty G."/>
            <person name="Ishihara M."/>
            <person name="Wang H."/>
            <person name="Abouelleil A."/>
            <person name="Bishop L."/>
            <person name="Davey E."/>
            <person name="Deng R."/>
            <person name="Deng X."/>
            <person name="Fan L."/>
            <person name="Fantoni G."/>
            <person name="Fitzgerald M."/>
            <person name="Gogineni E."/>
            <person name="Goldberg J.M."/>
            <person name="Handley G."/>
            <person name="Hu X."/>
            <person name="Huber C."/>
            <person name="Jiao X."/>
            <person name="Jones K."/>
            <person name="Levin J.Z."/>
            <person name="Liu Y."/>
            <person name="Macdonald P."/>
            <person name="Melnikov A."/>
            <person name="Raley C."/>
            <person name="Sassi M."/>
            <person name="Sherman B.T."/>
            <person name="Song X."/>
            <person name="Sykes S."/>
            <person name="Tran B."/>
            <person name="Walsh L."/>
            <person name="Xia Y."/>
            <person name="Yang J."/>
            <person name="Young S."/>
            <person name="Zeng Q."/>
            <person name="Zheng X."/>
            <person name="Stephens R."/>
            <person name="Nusbaum C."/>
            <person name="Birren B.W."/>
            <person name="Azadi P."/>
            <person name="Lempicki R.A."/>
            <person name="Cuomo C.A."/>
            <person name="Kovacs J.A."/>
        </authorList>
    </citation>
    <scope>NUCLEOTIDE SEQUENCE [LARGE SCALE GENOMIC DNA]</scope>
    <source>
        <strain evidence="3">RU7</strain>
    </source>
</reference>
<dbReference type="Proteomes" id="UP000053447">
    <property type="component" value="Unassembled WGS sequence"/>
</dbReference>
<proteinExistence type="predicted"/>
<gene>
    <name evidence="2" type="ORF">T551_02988</name>
</gene>
<sequence length="500" mass="57489">MTLKLSKDMLCFEKYEDKISTASILVKNPSLKHRVAFNLQINPTSDHYTAHPSIAMLDPDSECQISFERHPKDEFYKDNGTCDSVDMLIIQSIQINSKMNKKIDKMEKNDKMLWNYLENEVQKSYKKIRMKEVMLSIHVDDKFDLDKLGRPVTQELTITEEGFSDTVITINHFSMMPTKLSENPMFMKNCTEYACQKKEFLNSPGTFEKLVSIPKEYNTQSKNSEYQKPLKDSCDVLKHKDILQDLQNAFLCSTETVNTQISNNTAVTVVDLNHAHKAFSQEENDDSSEFWSDNNLPEDEISLEYLETNFNIVDPESCEKDFNKGIEHLQVWKLIREQNQNKFSNKCIIEEEFSNKDLIVSPVILKQPFLASTIPDDSSPSLLSLSHKSSETALSRSIDYIYTQSFSYKEFNDSIGRTLFGTESTPCSSFELTVNIPLIPTWMQNILDLQKELQAIIDEFDQKTNFHIKDFDFMGNSVLHANTPGGCQELGLDTHCILHV</sequence>
<comment type="caution">
    <text evidence="2">The sequence shown here is derived from an EMBL/GenBank/DDBJ whole genome shotgun (WGS) entry which is preliminary data.</text>
</comment>
<dbReference type="AlphaFoldDB" id="A0A0W4ZGI9"/>
<dbReference type="PROSITE" id="PS50202">
    <property type="entry name" value="MSP"/>
    <property type="match status" value="1"/>
</dbReference>
<dbReference type="InterPro" id="IPR008962">
    <property type="entry name" value="PapD-like_sf"/>
</dbReference>
<evidence type="ECO:0000313" key="2">
    <source>
        <dbReference type="EMBL" id="KTW27489.1"/>
    </source>
</evidence>
<evidence type="ECO:0000259" key="1">
    <source>
        <dbReference type="PROSITE" id="PS50202"/>
    </source>
</evidence>
<dbReference type="VEuPathDB" id="FungiDB:T551_02988"/>
<dbReference type="Pfam" id="PF00635">
    <property type="entry name" value="Motile_Sperm"/>
    <property type="match status" value="1"/>
</dbReference>
<dbReference type="OrthoDB" id="5366841at2759"/>
<name>A0A0W4ZGI9_PNEJ7</name>
<dbReference type="RefSeq" id="XP_018228459.1">
    <property type="nucleotide sequence ID" value="XM_018375251.1"/>
</dbReference>
<feature type="domain" description="MSP" evidence="1">
    <location>
        <begin position="1"/>
        <end position="135"/>
    </location>
</feature>
<organism evidence="2 3">
    <name type="scientific">Pneumocystis jirovecii (strain RU7)</name>
    <name type="common">Human pneumocystis pneumonia agent</name>
    <dbReference type="NCBI Taxonomy" id="1408657"/>
    <lineage>
        <taxon>Eukaryota</taxon>
        <taxon>Fungi</taxon>
        <taxon>Dikarya</taxon>
        <taxon>Ascomycota</taxon>
        <taxon>Taphrinomycotina</taxon>
        <taxon>Pneumocystomycetes</taxon>
        <taxon>Pneumocystaceae</taxon>
        <taxon>Pneumocystis</taxon>
    </lineage>
</organism>
<dbReference type="Gene3D" id="2.60.40.10">
    <property type="entry name" value="Immunoglobulins"/>
    <property type="match status" value="1"/>
</dbReference>
<keyword evidence="3" id="KW-1185">Reference proteome</keyword>
<dbReference type="InterPro" id="IPR000535">
    <property type="entry name" value="MSP_dom"/>
</dbReference>
<protein>
    <recommendedName>
        <fullName evidence="1">MSP domain-containing protein</fullName>
    </recommendedName>
</protein>
<dbReference type="EMBL" id="LFWA01000014">
    <property type="protein sequence ID" value="KTW27489.1"/>
    <property type="molecule type" value="Genomic_DNA"/>
</dbReference>